<feature type="region of interest" description="Disordered" evidence="1">
    <location>
        <begin position="398"/>
        <end position="436"/>
    </location>
</feature>
<dbReference type="RefSeq" id="XP_064706772.1">
    <property type="nucleotide sequence ID" value="XM_064845918.1"/>
</dbReference>
<feature type="compositionally biased region" description="Basic and acidic residues" evidence="1">
    <location>
        <begin position="293"/>
        <end position="308"/>
    </location>
</feature>
<evidence type="ECO:0000313" key="3">
    <source>
        <dbReference type="Proteomes" id="UP001358417"/>
    </source>
</evidence>
<feature type="compositionally biased region" description="Acidic residues" evidence="1">
    <location>
        <begin position="414"/>
        <end position="434"/>
    </location>
</feature>
<feature type="region of interest" description="Disordered" evidence="1">
    <location>
        <begin position="597"/>
        <end position="629"/>
    </location>
</feature>
<feature type="region of interest" description="Disordered" evidence="1">
    <location>
        <begin position="290"/>
        <end position="328"/>
    </location>
</feature>
<sequence length="1367" mass="149644">MANHQTPAGESDPVTFLNGRHQGVNGYHDNSTSASSSSSSNSTPRLASSIEDFPTIARTSRFTNLADLRQQVYHLGPERGHFATRHAENAEIRAAEDNTDNSHLVNGITARPRPRLVRNAAFTRLFRARGDAEQQYPIVNGVTPEANAEQVVRNRRGRRFLRRLTSGSSFLTRTSNAAESFSPHRAHNNDNSNLNHNGVASSDTTEPQNSVSFRNNHLQHTQRAVATSNTPALQAPVVVNHDLQQQSVVSTNSSDSESLDSESSDEGIYIRGGVNYWQAQDRCLNLERPQSTTDREQSNPEVHIHQNDSDNSEQSTRHSESPDSDPDDTVVISARLEALYAAHRTGVEVPQPVTPGIRVDITETEEYTRRHPNPNTHQARLAAIEDLEERARLEQERINQHAREDRPLSPPEGADSEPESEESEAQAPETEDPLDANQHLVLRRSELRQNLERQIDSQNPRQRPRQGHSNIQARLQELESFERERSREWFEEFYARRNERIARRQRDQNESRIQIEDLEIVTGSRLGVDIPRIPQQPQLPELSRLRPAGHNVTLRDFELLGVQGLQLLQGPAAAIEVFQEHNTLLVVATDLPGVEFESETSSISDPDEVEVQHSPAPNAPQNTPTSSEGNLALESSALDHLVLENHLRELQDLNVTHLPEPSSTSGVVNSHPETSSMNMQASTTDTREASNTTGIAYPESPSISSNPRYPVVLTSSPTTQVTQDVGTDLETPNPTVTDSPEISSISDTVDTEHPAAPNALTTNQTRALYTGDDESETSNTSQSTRAVNPVNSQDEDSGNSSTAIQAAIENTEVAWALYNHSDDLSLADDSSPVNENQAVNTENSDPSDPELSNITAVSTEIANTSRPLLAGSTLINASYADIEGVNNNNSGPSVPEDSTQDTNNTATSTEVASPLPNLPHTPTRVIDLSSFTNVEGVTHTQPESNSEDLNSSLIADSTHVRSIIPYRPDTPSSTNSITYFTDNEGVNHAHPEPRVPVETNTRLTATPIEAADTSLPVSQFSHTIEVTHDDQHHEISTPTTPTQATIVSDRFTTPDRPLIGQADYSGPRPTTPIQQSIPIAPLSPRDAQTTIRPRRQRRTTVTEAGSPVRTAPTAPGAPQSPLWHFNRLQNNAANTAHRLGPSGPRLNSPPLPPSLPTLRRVAGSESLRALSAEHGQPNPPLAAVAADEPEADVFGDQDEEEEQQEEAVMEPAGAYAVPEEEDLPAYNPAADDFIEGDGEEEEERVEGPEGAMVEQARHYLHQVGHEVNVLDEIEATTLVRGSGAAVRARLGLLLAEDVVVGALRAAVGAVELHRMQTQRLFDLAQVLRAEGMEAQLRADSNALLLEETRLELAALRRRIQRGGRNGH</sequence>
<protein>
    <submittedName>
        <fullName evidence="2">Uncharacterized protein</fullName>
    </submittedName>
</protein>
<evidence type="ECO:0000313" key="2">
    <source>
        <dbReference type="EMBL" id="KAK5053330.1"/>
    </source>
</evidence>
<keyword evidence="3" id="KW-1185">Reference proteome</keyword>
<feature type="region of interest" description="Disordered" evidence="1">
    <location>
        <begin position="657"/>
        <end position="802"/>
    </location>
</feature>
<feature type="region of interest" description="Disordered" evidence="1">
    <location>
        <begin position="175"/>
        <end position="211"/>
    </location>
</feature>
<evidence type="ECO:0000256" key="1">
    <source>
        <dbReference type="SAM" id="MobiDB-lite"/>
    </source>
</evidence>
<reference evidence="2 3" key="1">
    <citation type="submission" date="2023-08" db="EMBL/GenBank/DDBJ databases">
        <title>Black Yeasts Isolated from many extreme environments.</title>
        <authorList>
            <person name="Coleine C."/>
            <person name="Stajich J.E."/>
            <person name="Selbmann L."/>
        </authorList>
    </citation>
    <scope>NUCLEOTIDE SEQUENCE [LARGE SCALE GENOMIC DNA]</scope>
    <source>
        <strain evidence="2 3">CCFEE 5792</strain>
    </source>
</reference>
<comment type="caution">
    <text evidence="2">The sequence shown here is derived from an EMBL/GenBank/DDBJ whole genome shotgun (WGS) entry which is preliminary data.</text>
</comment>
<feature type="region of interest" description="Disordered" evidence="1">
    <location>
        <begin position="886"/>
        <end position="922"/>
    </location>
</feature>
<feature type="compositionally biased region" description="Polar residues" evidence="1">
    <location>
        <begin position="777"/>
        <end position="802"/>
    </location>
</feature>
<feature type="compositionally biased region" description="Polar residues" evidence="1">
    <location>
        <begin position="886"/>
        <end position="911"/>
    </location>
</feature>
<feature type="region of interest" description="Disordered" evidence="1">
    <location>
        <begin position="1134"/>
        <end position="1158"/>
    </location>
</feature>
<feature type="compositionally biased region" description="Polar residues" evidence="1">
    <location>
        <begin position="198"/>
        <end position="211"/>
    </location>
</feature>
<organism evidence="2 3">
    <name type="scientific">Exophiala bonariae</name>
    <dbReference type="NCBI Taxonomy" id="1690606"/>
    <lineage>
        <taxon>Eukaryota</taxon>
        <taxon>Fungi</taxon>
        <taxon>Dikarya</taxon>
        <taxon>Ascomycota</taxon>
        <taxon>Pezizomycotina</taxon>
        <taxon>Eurotiomycetes</taxon>
        <taxon>Chaetothyriomycetidae</taxon>
        <taxon>Chaetothyriales</taxon>
        <taxon>Herpotrichiellaceae</taxon>
        <taxon>Exophiala</taxon>
    </lineage>
</organism>
<dbReference type="EMBL" id="JAVRRD010000012">
    <property type="protein sequence ID" value="KAK5053330.1"/>
    <property type="molecule type" value="Genomic_DNA"/>
</dbReference>
<feature type="compositionally biased region" description="Polar residues" evidence="1">
    <location>
        <begin position="832"/>
        <end position="850"/>
    </location>
</feature>
<feature type="region of interest" description="Disordered" evidence="1">
    <location>
        <begin position="1"/>
        <end position="47"/>
    </location>
</feature>
<feature type="compositionally biased region" description="Polar residues" evidence="1">
    <location>
        <begin position="619"/>
        <end position="629"/>
    </location>
</feature>
<feature type="compositionally biased region" description="Polar residues" evidence="1">
    <location>
        <begin position="661"/>
        <end position="694"/>
    </location>
</feature>
<name>A0AAV9NFI4_9EURO</name>
<feature type="compositionally biased region" description="Basic and acidic residues" evidence="1">
    <location>
        <begin position="398"/>
        <end position="407"/>
    </location>
</feature>
<feature type="region of interest" description="Disordered" evidence="1">
    <location>
        <begin position="1086"/>
        <end position="1119"/>
    </location>
</feature>
<dbReference type="Proteomes" id="UP001358417">
    <property type="component" value="Unassembled WGS sequence"/>
</dbReference>
<accession>A0AAV9NFI4</accession>
<gene>
    <name evidence="2" type="ORF">LTR84_002304</name>
</gene>
<dbReference type="GeneID" id="89970516"/>
<proteinExistence type="predicted"/>
<feature type="region of interest" description="Disordered" evidence="1">
    <location>
        <begin position="826"/>
        <end position="850"/>
    </location>
</feature>
<feature type="compositionally biased region" description="Polar residues" evidence="1">
    <location>
        <begin position="701"/>
        <end position="748"/>
    </location>
</feature>
<feature type="compositionally biased region" description="Low complexity" evidence="1">
    <location>
        <begin position="30"/>
        <end position="47"/>
    </location>
</feature>